<accession>A0A396ZV02</accession>
<organism evidence="1 2">
    <name type="scientific">Aphanomyces astaci</name>
    <name type="common">Crayfish plague agent</name>
    <dbReference type="NCBI Taxonomy" id="112090"/>
    <lineage>
        <taxon>Eukaryota</taxon>
        <taxon>Sar</taxon>
        <taxon>Stramenopiles</taxon>
        <taxon>Oomycota</taxon>
        <taxon>Saprolegniomycetes</taxon>
        <taxon>Saprolegniales</taxon>
        <taxon>Verrucalvaceae</taxon>
        <taxon>Aphanomyces</taxon>
    </lineage>
</organism>
<proteinExistence type="predicted"/>
<sequence>MEKSEDAAYTDAQGRSDVVLIHKFVGNGLFEVTAKITAHDRDARSRTRQHSSAKCAFMLASYALLSLEASPRDATSIAQPTDDCVSSGRDPKKVHVGFGPFDPLQQHFKVGHVVMNSNTFFDAKRLLQMCFTRNGIVCDDAVNQAIKKDGYERLFLVLLREAMALNVSKKLLFGSAALTTLSCAPDRSFPIIDGLVTPTTEDAEALFECYRTATWTKDSRAIQHVALQCKYTDTSSVCMKPSDVTTIANTCDDLPHLLKFVLVTNSICCSLRNINVWSMFGAVHFCQLLTHG</sequence>
<name>A0A396ZV02_APHAT</name>
<evidence type="ECO:0000313" key="1">
    <source>
        <dbReference type="EMBL" id="RHX98043.1"/>
    </source>
</evidence>
<evidence type="ECO:0000313" key="2">
    <source>
        <dbReference type="Proteomes" id="UP000265427"/>
    </source>
</evidence>
<dbReference type="EMBL" id="QUSZ01010511">
    <property type="protein sequence ID" value="RHX98043.1"/>
    <property type="molecule type" value="Genomic_DNA"/>
</dbReference>
<dbReference type="AlphaFoldDB" id="A0A396ZV02"/>
<gene>
    <name evidence="1" type="ORF">DYB36_013183</name>
</gene>
<dbReference type="Proteomes" id="UP000265427">
    <property type="component" value="Unassembled WGS sequence"/>
</dbReference>
<comment type="caution">
    <text evidence="1">The sequence shown here is derived from an EMBL/GenBank/DDBJ whole genome shotgun (WGS) entry which is preliminary data.</text>
</comment>
<protein>
    <submittedName>
        <fullName evidence="1">Uncharacterized protein</fullName>
    </submittedName>
</protein>
<reference evidence="1 2" key="1">
    <citation type="submission" date="2018-08" db="EMBL/GenBank/DDBJ databases">
        <title>Aphanomyces genome sequencing and annotation.</title>
        <authorList>
            <person name="Minardi D."/>
            <person name="Oidtmann B."/>
            <person name="Van Der Giezen M."/>
            <person name="Studholme D.J."/>
        </authorList>
    </citation>
    <scope>NUCLEOTIDE SEQUENCE [LARGE SCALE GENOMIC DNA]</scope>
    <source>
        <strain evidence="1 2">Kv</strain>
    </source>
</reference>